<reference evidence="1" key="1">
    <citation type="submission" date="2023-02" db="EMBL/GenBank/DDBJ databases">
        <title>Genome of toxic invasive species Heracleum sosnowskyi carries increased number of genes despite the absence of recent whole-genome duplications.</title>
        <authorList>
            <person name="Schelkunov M."/>
            <person name="Shtratnikova V."/>
            <person name="Makarenko M."/>
            <person name="Klepikova A."/>
            <person name="Omelchenko D."/>
            <person name="Novikova G."/>
            <person name="Obukhova E."/>
            <person name="Bogdanov V."/>
            <person name="Penin A."/>
            <person name="Logacheva M."/>
        </authorList>
    </citation>
    <scope>NUCLEOTIDE SEQUENCE</scope>
    <source>
        <strain evidence="1">Hsosn_3</strain>
        <tissue evidence="1">Leaf</tissue>
    </source>
</reference>
<dbReference type="PANTHER" id="PTHR34130:SF5">
    <property type="entry name" value="OS08G0243800 PROTEIN"/>
    <property type="match status" value="1"/>
</dbReference>
<comment type="caution">
    <text evidence="1">The sequence shown here is derived from an EMBL/GenBank/DDBJ whole genome shotgun (WGS) entry which is preliminary data.</text>
</comment>
<keyword evidence="2" id="KW-1185">Reference proteome</keyword>
<sequence length="225" mass="25012">MANYTEKCCQNSNPTLNDGDYENEDVISFCDLPMYNSSTAHDSSMDHHEDSFKESCGSKSSSLEDQDSLFEFFSDEWNVTKTSNSGSKKVASNPSNGNIMFFGKIIQKSDEVGKNSLIVSRSRKNVAKTSEQVGLPKVSVYTVPVKSKLFLVLFGLPPKVPKDQTEILSDLRNRHSRHAPTTFFPAKGGCEAVVPVRRRSGENGMWRFIKAATCFGGQKQTKVFD</sequence>
<evidence type="ECO:0000313" key="2">
    <source>
        <dbReference type="Proteomes" id="UP001237642"/>
    </source>
</evidence>
<dbReference type="EMBL" id="JAUIZM010000005">
    <property type="protein sequence ID" value="KAK1382440.1"/>
    <property type="molecule type" value="Genomic_DNA"/>
</dbReference>
<gene>
    <name evidence="1" type="ORF">POM88_020175</name>
</gene>
<dbReference type="AlphaFoldDB" id="A0AAD8MMU4"/>
<dbReference type="PANTHER" id="PTHR34130">
    <property type="entry name" value="OS08G0243800 PROTEIN"/>
    <property type="match status" value="1"/>
</dbReference>
<evidence type="ECO:0000313" key="1">
    <source>
        <dbReference type="EMBL" id="KAK1382440.1"/>
    </source>
</evidence>
<dbReference type="Proteomes" id="UP001237642">
    <property type="component" value="Unassembled WGS sequence"/>
</dbReference>
<reference evidence="1" key="2">
    <citation type="submission" date="2023-05" db="EMBL/GenBank/DDBJ databases">
        <authorList>
            <person name="Schelkunov M.I."/>
        </authorList>
    </citation>
    <scope>NUCLEOTIDE SEQUENCE</scope>
    <source>
        <strain evidence="1">Hsosn_3</strain>
        <tissue evidence="1">Leaf</tissue>
    </source>
</reference>
<protein>
    <submittedName>
        <fullName evidence="1">Uncharacterized protein</fullName>
    </submittedName>
</protein>
<organism evidence="1 2">
    <name type="scientific">Heracleum sosnowskyi</name>
    <dbReference type="NCBI Taxonomy" id="360622"/>
    <lineage>
        <taxon>Eukaryota</taxon>
        <taxon>Viridiplantae</taxon>
        <taxon>Streptophyta</taxon>
        <taxon>Embryophyta</taxon>
        <taxon>Tracheophyta</taxon>
        <taxon>Spermatophyta</taxon>
        <taxon>Magnoliopsida</taxon>
        <taxon>eudicotyledons</taxon>
        <taxon>Gunneridae</taxon>
        <taxon>Pentapetalae</taxon>
        <taxon>asterids</taxon>
        <taxon>campanulids</taxon>
        <taxon>Apiales</taxon>
        <taxon>Apiaceae</taxon>
        <taxon>Apioideae</taxon>
        <taxon>apioid superclade</taxon>
        <taxon>Tordylieae</taxon>
        <taxon>Tordyliinae</taxon>
        <taxon>Heracleum</taxon>
    </lineage>
</organism>
<proteinExistence type="predicted"/>
<accession>A0AAD8MMU4</accession>
<name>A0AAD8MMU4_9APIA</name>